<keyword evidence="4" id="KW-0238">DNA-binding</keyword>
<keyword evidence="2" id="KW-0902">Two-component regulatory system</keyword>
<keyword evidence="1 6" id="KW-0597">Phosphoprotein</keyword>
<comment type="caution">
    <text evidence="9">The sequence shown here is derived from an EMBL/GenBank/DDBJ whole genome shotgun (WGS) entry which is preliminary data.</text>
</comment>
<dbReference type="SMART" id="SM00448">
    <property type="entry name" value="REC"/>
    <property type="match status" value="1"/>
</dbReference>
<reference evidence="9 10" key="1">
    <citation type="submission" date="2020-08" db="EMBL/GenBank/DDBJ databases">
        <title>Genomic Encyclopedia of Type Strains, Phase IV (KMG-IV): sequencing the most valuable type-strain genomes for metagenomic binning, comparative biology and taxonomic classification.</title>
        <authorList>
            <person name="Goeker M."/>
        </authorList>
    </citation>
    <scope>NUCLEOTIDE SEQUENCE [LARGE SCALE GENOMIC DNA]</scope>
    <source>
        <strain evidence="9 10">DSM 19371</strain>
    </source>
</reference>
<keyword evidence="5" id="KW-0804">Transcription</keyword>
<evidence type="ECO:0000259" key="7">
    <source>
        <dbReference type="PROSITE" id="PS50043"/>
    </source>
</evidence>
<dbReference type="GO" id="GO:0006355">
    <property type="term" value="P:regulation of DNA-templated transcription"/>
    <property type="evidence" value="ECO:0007669"/>
    <property type="project" value="InterPro"/>
</dbReference>
<dbReference type="PROSITE" id="PS50110">
    <property type="entry name" value="RESPONSE_REGULATORY"/>
    <property type="match status" value="1"/>
</dbReference>
<feature type="domain" description="HTH luxR-type" evidence="7">
    <location>
        <begin position="138"/>
        <end position="203"/>
    </location>
</feature>
<dbReference type="InterPro" id="IPR016032">
    <property type="entry name" value="Sig_transdc_resp-reg_C-effctor"/>
</dbReference>
<dbReference type="Gene3D" id="3.40.50.2300">
    <property type="match status" value="1"/>
</dbReference>
<name>A0A7W6LNM9_9SPHN</name>
<dbReference type="Pfam" id="PF00072">
    <property type="entry name" value="Response_reg"/>
    <property type="match status" value="1"/>
</dbReference>
<proteinExistence type="predicted"/>
<dbReference type="InterPro" id="IPR000792">
    <property type="entry name" value="Tscrpt_reg_LuxR_C"/>
</dbReference>
<evidence type="ECO:0000256" key="1">
    <source>
        <dbReference type="ARBA" id="ARBA00022553"/>
    </source>
</evidence>
<dbReference type="SMART" id="SM00421">
    <property type="entry name" value="HTH_LUXR"/>
    <property type="match status" value="1"/>
</dbReference>
<organism evidence="9 10">
    <name type="scientific">Sphingobium scionense</name>
    <dbReference type="NCBI Taxonomy" id="1404341"/>
    <lineage>
        <taxon>Bacteria</taxon>
        <taxon>Pseudomonadati</taxon>
        <taxon>Pseudomonadota</taxon>
        <taxon>Alphaproteobacteria</taxon>
        <taxon>Sphingomonadales</taxon>
        <taxon>Sphingomonadaceae</taxon>
        <taxon>Sphingobium</taxon>
    </lineage>
</organism>
<accession>A0A7W6LNM9</accession>
<evidence type="ECO:0000256" key="6">
    <source>
        <dbReference type="PROSITE-ProRule" id="PRU00169"/>
    </source>
</evidence>
<dbReference type="FunFam" id="3.40.50.2300:FF:000018">
    <property type="entry name" value="DNA-binding transcriptional regulator NtrC"/>
    <property type="match status" value="1"/>
</dbReference>
<keyword evidence="3" id="KW-0805">Transcription regulation</keyword>
<dbReference type="PROSITE" id="PS00622">
    <property type="entry name" value="HTH_LUXR_1"/>
    <property type="match status" value="1"/>
</dbReference>
<evidence type="ECO:0000256" key="3">
    <source>
        <dbReference type="ARBA" id="ARBA00023015"/>
    </source>
</evidence>
<evidence type="ECO:0000259" key="8">
    <source>
        <dbReference type="PROSITE" id="PS50110"/>
    </source>
</evidence>
<dbReference type="PROSITE" id="PS50043">
    <property type="entry name" value="HTH_LUXR_2"/>
    <property type="match status" value="1"/>
</dbReference>
<feature type="modified residue" description="4-aspartylphosphate" evidence="6">
    <location>
        <position position="57"/>
    </location>
</feature>
<evidence type="ECO:0000256" key="4">
    <source>
        <dbReference type="ARBA" id="ARBA00023125"/>
    </source>
</evidence>
<gene>
    <name evidence="9" type="ORF">GGQ90_000280</name>
</gene>
<dbReference type="Gene3D" id="1.10.10.10">
    <property type="entry name" value="Winged helix-like DNA-binding domain superfamily/Winged helix DNA-binding domain"/>
    <property type="match status" value="1"/>
</dbReference>
<dbReference type="PANTHER" id="PTHR44688">
    <property type="entry name" value="DNA-BINDING TRANSCRIPTIONAL ACTIVATOR DEVR_DOSR"/>
    <property type="match status" value="1"/>
</dbReference>
<dbReference type="Proteomes" id="UP000590524">
    <property type="component" value="Unassembled WGS sequence"/>
</dbReference>
<dbReference type="InterPro" id="IPR011006">
    <property type="entry name" value="CheY-like_superfamily"/>
</dbReference>
<dbReference type="NCBIfam" id="NF006900">
    <property type="entry name" value="PRK09390.1"/>
    <property type="match status" value="1"/>
</dbReference>
<dbReference type="GO" id="GO:0000160">
    <property type="term" value="P:phosphorelay signal transduction system"/>
    <property type="evidence" value="ECO:0007669"/>
    <property type="project" value="UniProtKB-KW"/>
</dbReference>
<evidence type="ECO:0000256" key="5">
    <source>
        <dbReference type="ARBA" id="ARBA00023163"/>
    </source>
</evidence>
<feature type="domain" description="Response regulatory" evidence="8">
    <location>
        <begin position="8"/>
        <end position="122"/>
    </location>
</feature>
<evidence type="ECO:0000313" key="10">
    <source>
        <dbReference type="Proteomes" id="UP000590524"/>
    </source>
</evidence>
<dbReference type="RefSeq" id="WP_188080468.1">
    <property type="nucleotide sequence ID" value="NZ_JACIEU010000001.1"/>
</dbReference>
<keyword evidence="10" id="KW-1185">Reference proteome</keyword>
<dbReference type="PRINTS" id="PR00038">
    <property type="entry name" value="HTHLUXR"/>
</dbReference>
<dbReference type="InterPro" id="IPR001789">
    <property type="entry name" value="Sig_transdc_resp-reg_receiver"/>
</dbReference>
<dbReference type="PANTHER" id="PTHR44688:SF16">
    <property type="entry name" value="DNA-BINDING TRANSCRIPTIONAL ACTIVATOR DEVR_DOSR"/>
    <property type="match status" value="1"/>
</dbReference>
<dbReference type="SUPFAM" id="SSF46894">
    <property type="entry name" value="C-terminal effector domain of the bipartite response regulators"/>
    <property type="match status" value="1"/>
</dbReference>
<dbReference type="InterPro" id="IPR036388">
    <property type="entry name" value="WH-like_DNA-bd_sf"/>
</dbReference>
<sequence>MSLPTDQPIHVVDDDEAIRRSLSFMLKTSGFAVRLFSGGTEFLKEVGTLEVGCVLLDVRMPDIDGLDVQRELRARGIMLPVIIMTGHGDVGMAVAAMKAGATDFIEKPFEKAALLAAIEAACEQASVDQGRNSQRETARARLNILTDREREVLKGLVDGLPNKTIAYDLGISPRTVEIHRANLMQKLQVHSLSETLRIAFQAGLE</sequence>
<dbReference type="AlphaFoldDB" id="A0A7W6LNM9"/>
<dbReference type="CDD" id="cd06170">
    <property type="entry name" value="LuxR_C_like"/>
    <property type="match status" value="1"/>
</dbReference>
<dbReference type="SUPFAM" id="SSF52172">
    <property type="entry name" value="CheY-like"/>
    <property type="match status" value="1"/>
</dbReference>
<evidence type="ECO:0000313" key="9">
    <source>
        <dbReference type="EMBL" id="MBB4146527.1"/>
    </source>
</evidence>
<dbReference type="CDD" id="cd17537">
    <property type="entry name" value="REC_FixJ"/>
    <property type="match status" value="1"/>
</dbReference>
<dbReference type="Pfam" id="PF00196">
    <property type="entry name" value="GerE"/>
    <property type="match status" value="1"/>
</dbReference>
<dbReference type="EMBL" id="JACIEU010000001">
    <property type="protein sequence ID" value="MBB4146527.1"/>
    <property type="molecule type" value="Genomic_DNA"/>
</dbReference>
<evidence type="ECO:0000256" key="2">
    <source>
        <dbReference type="ARBA" id="ARBA00023012"/>
    </source>
</evidence>
<dbReference type="GO" id="GO:0003677">
    <property type="term" value="F:DNA binding"/>
    <property type="evidence" value="ECO:0007669"/>
    <property type="project" value="UniProtKB-KW"/>
</dbReference>
<protein>
    <submittedName>
        <fullName evidence="9">Two-component system response regulator FixJ</fullName>
    </submittedName>
</protein>